<evidence type="ECO:0000313" key="4">
    <source>
        <dbReference type="Proteomes" id="UP000694846"/>
    </source>
</evidence>
<comment type="similarity">
    <text evidence="1">Belongs to the GILT family.</text>
</comment>
<dbReference type="PANTHER" id="PTHR13234">
    <property type="entry name" value="GAMMA-INTERFERON INDUCIBLE LYSOSOMAL THIOL REDUCTASE GILT"/>
    <property type="match status" value="1"/>
</dbReference>
<organism evidence="4 5">
    <name type="scientific">Sipha flava</name>
    <name type="common">yellow sugarcane aphid</name>
    <dbReference type="NCBI Taxonomy" id="143950"/>
    <lineage>
        <taxon>Eukaryota</taxon>
        <taxon>Metazoa</taxon>
        <taxon>Ecdysozoa</taxon>
        <taxon>Arthropoda</taxon>
        <taxon>Hexapoda</taxon>
        <taxon>Insecta</taxon>
        <taxon>Pterygota</taxon>
        <taxon>Neoptera</taxon>
        <taxon>Paraneoptera</taxon>
        <taxon>Hemiptera</taxon>
        <taxon>Sternorrhyncha</taxon>
        <taxon>Aphidomorpha</taxon>
        <taxon>Aphidoidea</taxon>
        <taxon>Aphididae</taxon>
        <taxon>Sipha</taxon>
    </lineage>
</organism>
<proteinExistence type="inferred from homology"/>
<dbReference type="InterPro" id="IPR004911">
    <property type="entry name" value="Interferon-induced_GILT"/>
</dbReference>
<dbReference type="Proteomes" id="UP000694846">
    <property type="component" value="Unplaced"/>
</dbReference>
<dbReference type="GO" id="GO:0016671">
    <property type="term" value="F:oxidoreductase activity, acting on a sulfur group of donors, disulfide as acceptor"/>
    <property type="evidence" value="ECO:0007669"/>
    <property type="project" value="InterPro"/>
</dbReference>
<dbReference type="Pfam" id="PF03227">
    <property type="entry name" value="GILT"/>
    <property type="match status" value="1"/>
</dbReference>
<evidence type="ECO:0000256" key="2">
    <source>
        <dbReference type="ARBA" id="ARBA00023180"/>
    </source>
</evidence>
<feature type="signal peptide" evidence="3">
    <location>
        <begin position="1"/>
        <end position="21"/>
    </location>
</feature>
<evidence type="ECO:0000313" key="5">
    <source>
        <dbReference type="RefSeq" id="XP_025406030.1"/>
    </source>
</evidence>
<reference evidence="5" key="1">
    <citation type="submission" date="2025-08" db="UniProtKB">
        <authorList>
            <consortium name="RefSeq"/>
        </authorList>
    </citation>
    <scope>IDENTIFICATION</scope>
    <source>
        <tissue evidence="5">Whole body</tissue>
    </source>
</reference>
<keyword evidence="2" id="KW-0325">Glycoprotein</keyword>
<feature type="chain" id="PRO_5034085477" evidence="3">
    <location>
        <begin position="22"/>
        <end position="233"/>
    </location>
</feature>
<dbReference type="AlphaFoldDB" id="A0A8B8F694"/>
<gene>
    <name evidence="5" type="primary">LOC112680206</name>
</gene>
<protein>
    <submittedName>
        <fullName evidence="5">Gamma-interferon-inducible lysosomal thiol reductase-like</fullName>
    </submittedName>
</protein>
<dbReference type="PANTHER" id="PTHR13234:SF68">
    <property type="entry name" value="GH19763P"/>
    <property type="match status" value="1"/>
</dbReference>
<dbReference type="RefSeq" id="XP_025406030.1">
    <property type="nucleotide sequence ID" value="XM_025550245.1"/>
</dbReference>
<keyword evidence="3" id="KW-0732">Signal</keyword>
<dbReference type="GeneID" id="112680206"/>
<name>A0A8B8F694_9HEMI</name>
<sequence length="233" mass="26877">MITSSILSIILLLVIVAITCSVDVVGTKKVSLKPSYDFPLVENQNAVPKITVSIYYSSLCTDCISLFKNQIGPNLVKFHKYVNFYFIPFGNTEKKLFDGRWFFKCQNGLNECMKNKWQVCSIQVLLSKRPLLASYLVCYMNSTNEIHSGYQCTRKLGLYNYYSKIKKCFMNREFSDSLMIRYSYLTQRVIPKLTPIPSITFNGIYNETEQYDAKNNLGIVICKHLHPKPVEMC</sequence>
<dbReference type="OrthoDB" id="958254at2759"/>
<keyword evidence="4" id="KW-1185">Reference proteome</keyword>
<evidence type="ECO:0000256" key="3">
    <source>
        <dbReference type="SAM" id="SignalP"/>
    </source>
</evidence>
<evidence type="ECO:0000256" key="1">
    <source>
        <dbReference type="ARBA" id="ARBA00005679"/>
    </source>
</evidence>
<accession>A0A8B8F694</accession>